<name>A0A5R9KSW5_9BACT</name>
<dbReference type="EMBL" id="VCEJ01000005">
    <property type="protein sequence ID" value="TLU99198.1"/>
    <property type="molecule type" value="Genomic_DNA"/>
</dbReference>
<dbReference type="Proteomes" id="UP000306402">
    <property type="component" value="Unassembled WGS sequence"/>
</dbReference>
<protein>
    <submittedName>
        <fullName evidence="1">Uncharacterized protein</fullName>
    </submittedName>
</protein>
<dbReference type="RefSeq" id="WP_138367489.1">
    <property type="nucleotide sequence ID" value="NZ_VCEJ01000005.1"/>
</dbReference>
<gene>
    <name evidence="1" type="ORF">FEN17_21730</name>
</gene>
<evidence type="ECO:0000313" key="1">
    <source>
        <dbReference type="EMBL" id="TLU99198.1"/>
    </source>
</evidence>
<dbReference type="AlphaFoldDB" id="A0A5R9KSW5"/>
<evidence type="ECO:0000313" key="2">
    <source>
        <dbReference type="Proteomes" id="UP000306402"/>
    </source>
</evidence>
<organism evidence="1 2">
    <name type="scientific">Dyadobacter luticola</name>
    <dbReference type="NCBI Taxonomy" id="1979387"/>
    <lineage>
        <taxon>Bacteria</taxon>
        <taxon>Pseudomonadati</taxon>
        <taxon>Bacteroidota</taxon>
        <taxon>Cytophagia</taxon>
        <taxon>Cytophagales</taxon>
        <taxon>Spirosomataceae</taxon>
        <taxon>Dyadobacter</taxon>
    </lineage>
</organism>
<accession>A0A5R9KSW5</accession>
<dbReference type="OrthoDB" id="961300at2"/>
<proteinExistence type="predicted"/>
<reference evidence="1 2" key="1">
    <citation type="submission" date="2019-05" db="EMBL/GenBank/DDBJ databases">
        <authorList>
            <person name="Qu J.-H."/>
        </authorList>
    </citation>
    <scope>NUCLEOTIDE SEQUENCE [LARGE SCALE GENOMIC DNA]</scope>
    <source>
        <strain evidence="1 2">T17</strain>
    </source>
</reference>
<comment type="caution">
    <text evidence="1">The sequence shown here is derived from an EMBL/GenBank/DDBJ whole genome shotgun (WGS) entry which is preliminary data.</text>
</comment>
<sequence length="70" mass="7854">MESSSTIEKGVSNVLVKTVLRRLPAPLNLVAPLVVEKALVQYGIPEGREILLKGLKWVKKMTDEKPEEQR</sequence>
<keyword evidence="2" id="KW-1185">Reference proteome</keyword>